<accession>A0AAV4QRH9</accession>
<reference evidence="3 4" key="1">
    <citation type="submission" date="2021-06" db="EMBL/GenBank/DDBJ databases">
        <title>Caerostris darwini draft genome.</title>
        <authorList>
            <person name="Kono N."/>
            <person name="Arakawa K."/>
        </authorList>
    </citation>
    <scope>NUCLEOTIDE SEQUENCE [LARGE SCALE GENOMIC DNA]</scope>
</reference>
<comment type="caution">
    <text evidence="3">The sequence shown here is derived from an EMBL/GenBank/DDBJ whole genome shotgun (WGS) entry which is preliminary data.</text>
</comment>
<evidence type="ECO:0000256" key="2">
    <source>
        <dbReference type="ARBA" id="ARBA00022737"/>
    </source>
</evidence>
<dbReference type="InterPro" id="IPR025875">
    <property type="entry name" value="Leu-rich_rpt_4"/>
</dbReference>
<dbReference type="AlphaFoldDB" id="A0AAV4QRH9"/>
<keyword evidence="4" id="KW-1185">Reference proteome</keyword>
<organism evidence="3 4">
    <name type="scientific">Caerostris darwini</name>
    <dbReference type="NCBI Taxonomy" id="1538125"/>
    <lineage>
        <taxon>Eukaryota</taxon>
        <taxon>Metazoa</taxon>
        <taxon>Ecdysozoa</taxon>
        <taxon>Arthropoda</taxon>
        <taxon>Chelicerata</taxon>
        <taxon>Arachnida</taxon>
        <taxon>Araneae</taxon>
        <taxon>Araneomorphae</taxon>
        <taxon>Entelegynae</taxon>
        <taxon>Araneoidea</taxon>
        <taxon>Araneidae</taxon>
        <taxon>Caerostris</taxon>
    </lineage>
</organism>
<dbReference type="InterPro" id="IPR001611">
    <property type="entry name" value="Leu-rich_rpt"/>
</dbReference>
<evidence type="ECO:0000313" key="3">
    <source>
        <dbReference type="EMBL" id="GIY12283.1"/>
    </source>
</evidence>
<keyword evidence="1" id="KW-0433">Leucine-rich repeat</keyword>
<dbReference type="Gene3D" id="3.80.10.10">
    <property type="entry name" value="Ribonuclease Inhibitor"/>
    <property type="match status" value="1"/>
</dbReference>
<evidence type="ECO:0000256" key="1">
    <source>
        <dbReference type="ARBA" id="ARBA00022614"/>
    </source>
</evidence>
<keyword evidence="2" id="KW-0677">Repeat</keyword>
<proteinExistence type="predicted"/>
<dbReference type="PROSITE" id="PS51450">
    <property type="entry name" value="LRR"/>
    <property type="match status" value="1"/>
</dbReference>
<gene>
    <name evidence="3" type="ORF">CDAR_16211</name>
</gene>
<dbReference type="SUPFAM" id="SSF52058">
    <property type="entry name" value="L domain-like"/>
    <property type="match status" value="1"/>
</dbReference>
<evidence type="ECO:0000313" key="4">
    <source>
        <dbReference type="Proteomes" id="UP001054837"/>
    </source>
</evidence>
<dbReference type="PANTHER" id="PTHR22708:SF0">
    <property type="entry name" value="LEUCINE-RICH REPEAT-CONTAINING PROTEIN 56"/>
    <property type="match status" value="1"/>
</dbReference>
<dbReference type="EMBL" id="BPLQ01005014">
    <property type="protein sequence ID" value="GIY12283.1"/>
    <property type="molecule type" value="Genomic_DNA"/>
</dbReference>
<dbReference type="Pfam" id="PF12799">
    <property type="entry name" value="LRR_4"/>
    <property type="match status" value="1"/>
</dbReference>
<dbReference type="Proteomes" id="UP001054837">
    <property type="component" value="Unassembled WGS sequence"/>
</dbReference>
<protein>
    <submittedName>
        <fullName evidence="3">Uncharacterized protein</fullName>
    </submittedName>
</protein>
<dbReference type="InterPro" id="IPR032675">
    <property type="entry name" value="LRR_dom_sf"/>
</dbReference>
<dbReference type="PANTHER" id="PTHR22708">
    <property type="entry name" value="LEUCINE-RICH REPEAT-CONTAINING PROTEIN 56"/>
    <property type="match status" value="1"/>
</dbReference>
<dbReference type="InterPro" id="IPR040091">
    <property type="entry name" value="LRRC56"/>
</dbReference>
<name>A0AAV4QRH9_9ARAC</name>
<sequence>MTKATALSLHSSNGVNMLPHACQQLCNLRLLYISDSSVDSLRYLGAHFPKLKELTLADCNIRDLDGITSFPNLKILRLPGNEIQSVDQCIHLFQLCHLDVQRNLIDDIASLQWLNLCPKLVSLVLYSNPLYLSIKEGQPKCTEADVIKVLPKLKYLDGRPLYAIAQKLKKFRKWWTPYLTKKEDFNVRGQHSRVSFETESYDSTSKISILAEKSASNETFEL</sequence>